<keyword evidence="2" id="KW-1185">Reference proteome</keyword>
<proteinExistence type="predicted"/>
<protein>
    <submittedName>
        <fullName evidence="1">Uncharacterized protein</fullName>
    </submittedName>
</protein>
<reference evidence="2" key="1">
    <citation type="submission" date="2018-02" db="EMBL/GenBank/DDBJ databases">
        <authorList>
            <person name="Seth-Smith MB H."/>
            <person name="Seth-Smith H."/>
        </authorList>
    </citation>
    <scope>NUCLEOTIDE SEQUENCE [LARGE SCALE GENOMIC DNA]</scope>
</reference>
<dbReference type="EMBL" id="LR130759">
    <property type="protein sequence ID" value="VDM87645.1"/>
    <property type="molecule type" value="Genomic_DNA"/>
</dbReference>
<accession>A0A3S5CZL1</accession>
<evidence type="ECO:0000313" key="1">
    <source>
        <dbReference type="EMBL" id="VDM87645.1"/>
    </source>
</evidence>
<dbReference type="AlphaFoldDB" id="A0A3S5CZL1"/>
<name>A0A3S5CZL1_9MYCO</name>
<dbReference type="KEGG" id="mbai:MB901379_01189"/>
<sequence>MSSNYELLSVPKLFRFTRGYVDSVAMLGVAVANSHDRKGKLQ</sequence>
<gene>
    <name evidence="1" type="ORF">MB901379_01189</name>
</gene>
<dbReference type="Proteomes" id="UP000269998">
    <property type="component" value="Chromosome"/>
</dbReference>
<organism evidence="1 2">
    <name type="scientific">Mycobacterium basiliense</name>
    <dbReference type="NCBI Taxonomy" id="2094119"/>
    <lineage>
        <taxon>Bacteria</taxon>
        <taxon>Bacillati</taxon>
        <taxon>Actinomycetota</taxon>
        <taxon>Actinomycetes</taxon>
        <taxon>Mycobacteriales</taxon>
        <taxon>Mycobacteriaceae</taxon>
        <taxon>Mycobacterium</taxon>
    </lineage>
</organism>
<evidence type="ECO:0000313" key="2">
    <source>
        <dbReference type="Proteomes" id="UP000269998"/>
    </source>
</evidence>